<keyword evidence="2" id="KW-1185">Reference proteome</keyword>
<dbReference type="GeneID" id="93400319"/>
<evidence type="ECO:0000313" key="2">
    <source>
        <dbReference type="Proteomes" id="UP000466578"/>
    </source>
</evidence>
<gene>
    <name evidence="1" type="ORF">MPRI_25780</name>
</gene>
<dbReference type="RefSeq" id="WP_232065633.1">
    <property type="nucleotide sequence ID" value="NC_016948.1"/>
</dbReference>
<dbReference type="EMBL" id="AP022597">
    <property type="protein sequence ID" value="BBY70391.1"/>
    <property type="molecule type" value="Genomic_DNA"/>
</dbReference>
<evidence type="ECO:0000313" key="1">
    <source>
        <dbReference type="EMBL" id="BBY70391.1"/>
    </source>
</evidence>
<accession>A0ABN6ANB5</accession>
<proteinExistence type="predicted"/>
<protein>
    <submittedName>
        <fullName evidence="1">Uncharacterized protein</fullName>
    </submittedName>
</protein>
<reference evidence="1 2" key="1">
    <citation type="journal article" date="2019" name="Emerg. Microbes Infect.">
        <title>Comprehensive subspecies identification of 175 nontuberculous mycobacteria species based on 7547 genomic profiles.</title>
        <authorList>
            <person name="Matsumoto Y."/>
            <person name="Kinjo T."/>
            <person name="Motooka D."/>
            <person name="Nabeya D."/>
            <person name="Jung N."/>
            <person name="Uechi K."/>
            <person name="Horii T."/>
            <person name="Iida T."/>
            <person name="Fujita J."/>
            <person name="Nakamura S."/>
        </authorList>
    </citation>
    <scope>NUCLEOTIDE SEQUENCE [LARGE SCALE GENOMIC DNA]</scope>
    <source>
        <strain evidence="1 2">JCM 30622</strain>
    </source>
</reference>
<name>A0ABN6ANB5_9MYCO</name>
<sequence>MANLKNPVKQKLEHLLNMRSGYVLEFINATFQGFFFTSVAIDVDGKYPDGSKAARLRSFWKSEADSIVATLMLEKLERWRTNQLMNGGTSPAGQEIYDDALAELHALVLDDSTPTADEIGALEIDLGTIDQAHGEIGQQRGVIKELTSRNRDIDESNHRAEVFQRIHSESTTLEQRWIKLDADKRALAQKLTAARESARFLDRQLGDLEVHRVDRTLCDPAEAP</sequence>
<organism evidence="1 2">
    <name type="scientific">Mycobacterium paraintracellulare</name>
    <dbReference type="NCBI Taxonomy" id="1138383"/>
    <lineage>
        <taxon>Bacteria</taxon>
        <taxon>Bacillati</taxon>
        <taxon>Actinomycetota</taxon>
        <taxon>Actinomycetes</taxon>
        <taxon>Mycobacteriales</taxon>
        <taxon>Mycobacteriaceae</taxon>
        <taxon>Mycobacterium</taxon>
        <taxon>Mycobacterium avium complex (MAC)</taxon>
    </lineage>
</organism>
<dbReference type="Proteomes" id="UP000466578">
    <property type="component" value="Chromosome"/>
</dbReference>